<dbReference type="InterPro" id="IPR023365">
    <property type="entry name" value="Sortase_dom-sf"/>
</dbReference>
<feature type="compositionally biased region" description="Gly residues" evidence="2">
    <location>
        <begin position="1"/>
        <end position="13"/>
    </location>
</feature>
<evidence type="ECO:0008006" key="5">
    <source>
        <dbReference type="Google" id="ProtNLM"/>
    </source>
</evidence>
<dbReference type="GO" id="GO:0016787">
    <property type="term" value="F:hydrolase activity"/>
    <property type="evidence" value="ECO:0007669"/>
    <property type="project" value="UniProtKB-KW"/>
</dbReference>
<protein>
    <recommendedName>
        <fullName evidence="5">Secreted protein</fullName>
    </recommendedName>
</protein>
<keyword evidence="4" id="KW-1185">Reference proteome</keyword>
<dbReference type="InterPro" id="IPR042001">
    <property type="entry name" value="Sortase_F"/>
</dbReference>
<proteinExistence type="predicted"/>
<feature type="compositionally biased region" description="Basic and acidic residues" evidence="2">
    <location>
        <begin position="20"/>
        <end position="30"/>
    </location>
</feature>
<gene>
    <name evidence="3" type="ORF">C8046_00010</name>
</gene>
<name>A0A2U2A0B0_9MICO</name>
<dbReference type="AlphaFoldDB" id="A0A2U2A0B0"/>
<accession>A0A2U2A0B0</accession>
<feature type="compositionally biased region" description="Basic and acidic residues" evidence="2">
    <location>
        <begin position="38"/>
        <end position="48"/>
    </location>
</feature>
<dbReference type="CDD" id="cd05829">
    <property type="entry name" value="Sortase_F"/>
    <property type="match status" value="1"/>
</dbReference>
<dbReference type="InterPro" id="IPR005754">
    <property type="entry name" value="Sortase"/>
</dbReference>
<dbReference type="EMBL" id="PYHR01000001">
    <property type="protein sequence ID" value="PWD53037.1"/>
    <property type="molecule type" value="Genomic_DNA"/>
</dbReference>
<evidence type="ECO:0000256" key="1">
    <source>
        <dbReference type="ARBA" id="ARBA00022801"/>
    </source>
</evidence>
<reference evidence="3 4" key="1">
    <citation type="submission" date="2018-03" db="EMBL/GenBank/DDBJ databases">
        <title>Genome assembly of novel Miniimonas species PCH200.</title>
        <authorList>
            <person name="Thakur V."/>
            <person name="Kumar V."/>
            <person name="Singh D."/>
        </authorList>
    </citation>
    <scope>NUCLEOTIDE SEQUENCE [LARGE SCALE GENOMIC DNA]</scope>
    <source>
        <strain evidence="3 4">PCH200</strain>
    </source>
</reference>
<organism evidence="3 4">
    <name type="scientific">Serinibacter arcticus</name>
    <dbReference type="NCBI Taxonomy" id="1655435"/>
    <lineage>
        <taxon>Bacteria</taxon>
        <taxon>Bacillati</taxon>
        <taxon>Actinomycetota</taxon>
        <taxon>Actinomycetes</taxon>
        <taxon>Micrococcales</taxon>
        <taxon>Beutenbergiaceae</taxon>
        <taxon>Serinibacter</taxon>
    </lineage>
</organism>
<dbReference type="Proteomes" id="UP000245166">
    <property type="component" value="Unassembled WGS sequence"/>
</dbReference>
<evidence type="ECO:0000313" key="3">
    <source>
        <dbReference type="EMBL" id="PWD53037.1"/>
    </source>
</evidence>
<sequence length="119" mass="12845">MGSSTTGGAGGRGLVLRGHGAGERGSGGDRRPRRLRCRGRDLPRPRPAHRRLEVLVDLSDGTTATFRVTHAEVVPQAQFPTEVVYGPVPDAQLRLITCHTFDRAAGRYTQNLVVFATLA</sequence>
<comment type="caution">
    <text evidence="3">The sequence shown here is derived from an EMBL/GenBank/DDBJ whole genome shotgun (WGS) entry which is preliminary data.</text>
</comment>
<dbReference type="Gene3D" id="2.40.260.10">
    <property type="entry name" value="Sortase"/>
    <property type="match status" value="1"/>
</dbReference>
<dbReference type="Pfam" id="PF04203">
    <property type="entry name" value="Sortase"/>
    <property type="match status" value="1"/>
</dbReference>
<feature type="region of interest" description="Disordered" evidence="2">
    <location>
        <begin position="1"/>
        <end position="48"/>
    </location>
</feature>
<evidence type="ECO:0000313" key="4">
    <source>
        <dbReference type="Proteomes" id="UP000245166"/>
    </source>
</evidence>
<keyword evidence="1" id="KW-0378">Hydrolase</keyword>
<evidence type="ECO:0000256" key="2">
    <source>
        <dbReference type="SAM" id="MobiDB-lite"/>
    </source>
</evidence>